<comment type="similarity">
    <text evidence="2">Belongs to the MgtC/SapB family.</text>
</comment>
<evidence type="ECO:0000259" key="8">
    <source>
        <dbReference type="Pfam" id="PF02308"/>
    </source>
</evidence>
<evidence type="ECO:0000313" key="9">
    <source>
        <dbReference type="EMBL" id="GAA2026123.1"/>
    </source>
</evidence>
<evidence type="ECO:0000256" key="1">
    <source>
        <dbReference type="ARBA" id="ARBA00004651"/>
    </source>
</evidence>
<dbReference type="PRINTS" id="PR01837">
    <property type="entry name" value="MGTCSAPBPROT"/>
</dbReference>
<keyword evidence="3" id="KW-1003">Cell membrane</keyword>
<comment type="subcellular location">
    <subcellularLocation>
        <location evidence="1">Cell membrane</location>
        <topology evidence="1">Multi-pass membrane protein</topology>
    </subcellularLocation>
</comment>
<proteinExistence type="inferred from homology"/>
<name>A0ABN2U2A1_9ACTN</name>
<evidence type="ECO:0000256" key="3">
    <source>
        <dbReference type="ARBA" id="ARBA00022475"/>
    </source>
</evidence>
<dbReference type="PANTHER" id="PTHR33778">
    <property type="entry name" value="PROTEIN MGTC"/>
    <property type="match status" value="1"/>
</dbReference>
<dbReference type="Pfam" id="PF02308">
    <property type="entry name" value="MgtC"/>
    <property type="match status" value="1"/>
</dbReference>
<gene>
    <name evidence="9" type="ORF">GCM10009839_25560</name>
</gene>
<dbReference type="EMBL" id="BAAAQN010000012">
    <property type="protein sequence ID" value="GAA2026123.1"/>
    <property type="molecule type" value="Genomic_DNA"/>
</dbReference>
<comment type="caution">
    <text evidence="9">The sequence shown here is derived from an EMBL/GenBank/DDBJ whole genome shotgun (WGS) entry which is preliminary data.</text>
</comment>
<keyword evidence="6 7" id="KW-0472">Membrane</keyword>
<dbReference type="RefSeq" id="WP_344665766.1">
    <property type="nucleotide sequence ID" value="NZ_BAAAQN010000012.1"/>
</dbReference>
<dbReference type="InterPro" id="IPR003416">
    <property type="entry name" value="MgtC/SapB/SrpB/YhiD_fam"/>
</dbReference>
<evidence type="ECO:0000256" key="6">
    <source>
        <dbReference type="ARBA" id="ARBA00023136"/>
    </source>
</evidence>
<evidence type="ECO:0000256" key="2">
    <source>
        <dbReference type="ARBA" id="ARBA00009298"/>
    </source>
</evidence>
<feature type="domain" description="MgtC/SapB/SrpB/YhiD N-terminal" evidence="8">
    <location>
        <begin position="31"/>
        <end position="145"/>
    </location>
</feature>
<keyword evidence="4 7" id="KW-0812">Transmembrane</keyword>
<feature type="transmembrane region" description="Helical" evidence="7">
    <location>
        <begin position="106"/>
        <end position="128"/>
    </location>
</feature>
<feature type="transmembrane region" description="Helical" evidence="7">
    <location>
        <begin position="24"/>
        <end position="42"/>
    </location>
</feature>
<accession>A0ABN2U2A1</accession>
<keyword evidence="5 7" id="KW-1133">Transmembrane helix</keyword>
<organism evidence="9 10">
    <name type="scientific">Catenulispora yoronensis</name>
    <dbReference type="NCBI Taxonomy" id="450799"/>
    <lineage>
        <taxon>Bacteria</taxon>
        <taxon>Bacillati</taxon>
        <taxon>Actinomycetota</taxon>
        <taxon>Actinomycetes</taxon>
        <taxon>Catenulisporales</taxon>
        <taxon>Catenulisporaceae</taxon>
        <taxon>Catenulispora</taxon>
    </lineage>
</organism>
<reference evidence="9 10" key="1">
    <citation type="journal article" date="2019" name="Int. J. Syst. Evol. Microbiol.">
        <title>The Global Catalogue of Microorganisms (GCM) 10K type strain sequencing project: providing services to taxonomists for standard genome sequencing and annotation.</title>
        <authorList>
            <consortium name="The Broad Institute Genomics Platform"/>
            <consortium name="The Broad Institute Genome Sequencing Center for Infectious Disease"/>
            <person name="Wu L."/>
            <person name="Ma J."/>
        </authorList>
    </citation>
    <scope>NUCLEOTIDE SEQUENCE [LARGE SCALE GENOMIC DNA]</scope>
    <source>
        <strain evidence="9 10">JCM 16014</strain>
    </source>
</reference>
<feature type="transmembrane region" description="Helical" evidence="7">
    <location>
        <begin position="54"/>
        <end position="71"/>
    </location>
</feature>
<sequence>MHAVGAVLLAAAQQSENIKIPTHWDAVGRIALAWVLTFALGFERQLRGAMAGDRTFSLLGAATALIGVLAGNGASTILAGAVTGIGFIGGGLCFRQTVEDHEVLHGITTAASIFACAAIGAACGLGLIKESIAATVATLLTLELRHIPVLRILDARRWTGLLLLDDHIHEHFFRKTHTEAEVAAYDAERVAGREAAEARVATAATADTDAVVLINPVIAAQQAAAASAATVEPVTVDAVPDDAAGLDAAPAKQ</sequence>
<keyword evidence="10" id="KW-1185">Reference proteome</keyword>
<dbReference type="Proteomes" id="UP001500751">
    <property type="component" value="Unassembled WGS sequence"/>
</dbReference>
<evidence type="ECO:0000256" key="7">
    <source>
        <dbReference type="SAM" id="Phobius"/>
    </source>
</evidence>
<evidence type="ECO:0000256" key="5">
    <source>
        <dbReference type="ARBA" id="ARBA00022989"/>
    </source>
</evidence>
<evidence type="ECO:0000256" key="4">
    <source>
        <dbReference type="ARBA" id="ARBA00022692"/>
    </source>
</evidence>
<dbReference type="PANTHER" id="PTHR33778:SF1">
    <property type="entry name" value="MAGNESIUM TRANSPORTER YHID-RELATED"/>
    <property type="match status" value="1"/>
</dbReference>
<protein>
    <recommendedName>
        <fullName evidence="8">MgtC/SapB/SrpB/YhiD N-terminal domain-containing protein</fullName>
    </recommendedName>
</protein>
<evidence type="ECO:0000313" key="10">
    <source>
        <dbReference type="Proteomes" id="UP001500751"/>
    </source>
</evidence>
<dbReference type="InterPro" id="IPR049177">
    <property type="entry name" value="MgtC_SapB_SrpB_YhiD_N"/>
</dbReference>